<accession>A0A7H8RD99</accession>
<gene>
    <name evidence="11" type="ORF">TRUGW13939_11613</name>
</gene>
<name>A0A7H8RD99_TALRU</name>
<protein>
    <recommendedName>
        <fullName evidence="10">Letm1 RBD domain-containing protein</fullName>
    </recommendedName>
</protein>
<dbReference type="AlphaFoldDB" id="A0A7H8RD99"/>
<dbReference type="PANTHER" id="PTHR14009:SF6">
    <property type="entry name" value="LETM1 RBD DOMAIN-CONTAINING PROTEIN"/>
    <property type="match status" value="1"/>
</dbReference>
<feature type="compositionally biased region" description="Basic residues" evidence="8">
    <location>
        <begin position="66"/>
        <end position="76"/>
    </location>
</feature>
<evidence type="ECO:0000256" key="6">
    <source>
        <dbReference type="ARBA" id="ARBA00023136"/>
    </source>
</evidence>
<evidence type="ECO:0000256" key="9">
    <source>
        <dbReference type="SAM" id="Phobius"/>
    </source>
</evidence>
<dbReference type="PROSITE" id="PS51758">
    <property type="entry name" value="LETM1_RBD"/>
    <property type="match status" value="1"/>
</dbReference>
<evidence type="ECO:0000259" key="10">
    <source>
        <dbReference type="PROSITE" id="PS51758"/>
    </source>
</evidence>
<feature type="domain" description="Letm1 RBD" evidence="10">
    <location>
        <begin position="210"/>
        <end position="395"/>
    </location>
</feature>
<dbReference type="GeneID" id="55999090"/>
<dbReference type="EMBL" id="CP055903">
    <property type="protein sequence ID" value="QKX64439.1"/>
    <property type="molecule type" value="Genomic_DNA"/>
</dbReference>
<dbReference type="OrthoDB" id="73691at2759"/>
<dbReference type="InterPro" id="IPR044202">
    <property type="entry name" value="LETM1/MDM38-like"/>
</dbReference>
<organism evidence="11 12">
    <name type="scientific">Talaromyces rugulosus</name>
    <name type="common">Penicillium rugulosum</name>
    <dbReference type="NCBI Taxonomy" id="121627"/>
    <lineage>
        <taxon>Eukaryota</taxon>
        <taxon>Fungi</taxon>
        <taxon>Dikarya</taxon>
        <taxon>Ascomycota</taxon>
        <taxon>Pezizomycotina</taxon>
        <taxon>Eurotiomycetes</taxon>
        <taxon>Eurotiomycetidae</taxon>
        <taxon>Eurotiales</taxon>
        <taxon>Trichocomaceae</taxon>
        <taxon>Talaromyces</taxon>
        <taxon>Talaromyces sect. Islandici</taxon>
    </lineage>
</organism>
<evidence type="ECO:0000256" key="7">
    <source>
        <dbReference type="PROSITE-ProRule" id="PRU01094"/>
    </source>
</evidence>
<evidence type="ECO:0000313" key="12">
    <source>
        <dbReference type="Proteomes" id="UP000509510"/>
    </source>
</evidence>
<dbReference type="KEGG" id="trg:TRUGW13939_11613"/>
<dbReference type="RefSeq" id="XP_035350612.1">
    <property type="nucleotide sequence ID" value="XM_035494719.1"/>
</dbReference>
<proteinExistence type="predicted"/>
<dbReference type="Proteomes" id="UP000509510">
    <property type="component" value="Chromosome VI"/>
</dbReference>
<dbReference type="GO" id="GO:0005743">
    <property type="term" value="C:mitochondrial inner membrane"/>
    <property type="evidence" value="ECO:0007669"/>
    <property type="project" value="UniProtKB-SubCell"/>
</dbReference>
<feature type="region of interest" description="Disordered" evidence="8">
    <location>
        <begin position="60"/>
        <end position="94"/>
    </location>
</feature>
<sequence>MLHTICGRCAAAGPRPSQRQLPSRKSWSYTSEIRRQKYSSFLAGHQFVQNHGQVVRRYASSSSSYTKKKTPLKAKPKLSSSLPNVNPSASTRPAELDLPAKLPNTVPFSQKAAWVFSMGRSYLQFYKAGLKNVYHNYKASLSLRTTLGLPRYLPTSLPPARGRHGPSSAALVAQMESLSISRADFQLVRRSAHDIRRMLPFALVLLVCGEFTPIAVLALGNAVTPLACRLPNQNRATREKRFLLKRQALQATQADLGSATPILSGSNEEMTWLAQNFGNRDLVASSRTASAQMALRGCAVFGLVKSLKRAPWWVPLIYRPRLIRWVEYLELDDKMLLRGGGVEALNAEEVRIAVEERGGVSFEDSNLGPAQSVARDREWLTRWFAARKSILGLKD</sequence>
<evidence type="ECO:0000313" key="11">
    <source>
        <dbReference type="EMBL" id="QKX64439.1"/>
    </source>
</evidence>
<keyword evidence="4 9" id="KW-1133">Transmembrane helix</keyword>
<reference evidence="12" key="1">
    <citation type="submission" date="2020-06" db="EMBL/GenBank/DDBJ databases">
        <title>A chromosome-scale genome assembly of Talaromyces rugulosus W13939.</title>
        <authorList>
            <person name="Wang B."/>
            <person name="Guo L."/>
            <person name="Ye K."/>
            <person name="Wang L."/>
        </authorList>
    </citation>
    <scope>NUCLEOTIDE SEQUENCE [LARGE SCALE GENOMIC DNA]</scope>
    <source>
        <strain evidence="12">W13939</strain>
    </source>
</reference>
<keyword evidence="3" id="KW-0999">Mitochondrion inner membrane</keyword>
<evidence type="ECO:0000256" key="4">
    <source>
        <dbReference type="ARBA" id="ARBA00022989"/>
    </source>
</evidence>
<dbReference type="PANTHER" id="PTHR14009">
    <property type="entry name" value="LEUCINE ZIPPER-EF-HAND CONTAINING TRANSMEMBRANE PROTEIN"/>
    <property type="match status" value="1"/>
</dbReference>
<evidence type="ECO:0000256" key="1">
    <source>
        <dbReference type="ARBA" id="ARBA00004434"/>
    </source>
</evidence>
<evidence type="ECO:0000256" key="2">
    <source>
        <dbReference type="ARBA" id="ARBA00022692"/>
    </source>
</evidence>
<evidence type="ECO:0000256" key="5">
    <source>
        <dbReference type="ARBA" id="ARBA00023128"/>
    </source>
</evidence>
<dbReference type="GO" id="GO:0043022">
    <property type="term" value="F:ribosome binding"/>
    <property type="evidence" value="ECO:0007669"/>
    <property type="project" value="InterPro"/>
</dbReference>
<keyword evidence="12" id="KW-1185">Reference proteome</keyword>
<comment type="subcellular location">
    <subcellularLocation>
        <location evidence="1">Mitochondrion inner membrane</location>
        <topology evidence="1">Single-pass membrane protein</topology>
    </subcellularLocation>
</comment>
<feature type="transmembrane region" description="Helical" evidence="9">
    <location>
        <begin position="199"/>
        <end position="220"/>
    </location>
</feature>
<keyword evidence="6 9" id="KW-0472">Membrane</keyword>
<dbReference type="InterPro" id="IPR033122">
    <property type="entry name" value="LETM1-like_RBD"/>
</dbReference>
<keyword evidence="5 7" id="KW-0496">Mitochondrion</keyword>
<dbReference type="GO" id="GO:0030003">
    <property type="term" value="P:intracellular monoatomic cation homeostasis"/>
    <property type="evidence" value="ECO:0007669"/>
    <property type="project" value="TreeGrafter"/>
</dbReference>
<keyword evidence="2 9" id="KW-0812">Transmembrane</keyword>
<evidence type="ECO:0000256" key="8">
    <source>
        <dbReference type="SAM" id="MobiDB-lite"/>
    </source>
</evidence>
<evidence type="ECO:0000256" key="3">
    <source>
        <dbReference type="ARBA" id="ARBA00022792"/>
    </source>
</evidence>